<dbReference type="InterPro" id="IPR025734">
    <property type="entry name" value="EspG"/>
</dbReference>
<protein>
    <submittedName>
        <fullName evidence="5">ESX secretion-associated protein EspG</fullName>
    </submittedName>
</protein>
<dbReference type="Pfam" id="PF14011">
    <property type="entry name" value="ESX-1_EspG"/>
    <property type="match status" value="1"/>
</dbReference>
<sequence>MRWNLSPDEFDHAWREAGLGRFPYPLEVQRTVDGPAAHARALSDWYEGYRSAELAVALGILAKPSLRVEIFGVEGSAAVSDGLPAAVSDGRLAAEWDGRPAAVVRVLGCASERTSVVVAQRPGLTADTGGDLAMCLGGVETLAQRIVDMLPGAEPGGRRAMTAPAPEVRGGRRSSLLVPVRSATTAARIRALLDRPRTGVGQVVVTSGLDRPGTPSSGAFSWIDVSGDGRYLVRTGSAVEIRPLSVAGFAAELRAELPATF</sequence>
<evidence type="ECO:0000256" key="1">
    <source>
        <dbReference type="ARBA" id="ARBA00004496"/>
    </source>
</evidence>
<dbReference type="EMBL" id="JBHTCS010000008">
    <property type="protein sequence ID" value="MFC7447110.1"/>
    <property type="molecule type" value="Genomic_DNA"/>
</dbReference>
<dbReference type="RefSeq" id="WP_378401937.1">
    <property type="nucleotide sequence ID" value="NZ_JBHTCS010000008.1"/>
</dbReference>
<keyword evidence="3" id="KW-0963">Cytoplasm</keyword>
<gene>
    <name evidence="5" type="ORF">ACFQS9_04310</name>
</gene>
<comment type="caution">
    <text evidence="5">The sequence shown here is derived from an EMBL/GenBank/DDBJ whole genome shotgun (WGS) entry which is preliminary data.</text>
</comment>
<accession>A0ABW2RTE7</accession>
<keyword evidence="6" id="KW-1185">Reference proteome</keyword>
<comment type="subcellular location">
    <subcellularLocation>
        <location evidence="1">Cytoplasm</location>
    </subcellularLocation>
</comment>
<proteinExistence type="inferred from homology"/>
<evidence type="ECO:0000256" key="4">
    <source>
        <dbReference type="ARBA" id="ARBA00023186"/>
    </source>
</evidence>
<dbReference type="Proteomes" id="UP001596484">
    <property type="component" value="Unassembled WGS sequence"/>
</dbReference>
<evidence type="ECO:0000256" key="3">
    <source>
        <dbReference type="ARBA" id="ARBA00022490"/>
    </source>
</evidence>
<reference evidence="6" key="1">
    <citation type="journal article" date="2019" name="Int. J. Syst. Evol. Microbiol.">
        <title>The Global Catalogue of Microorganisms (GCM) 10K type strain sequencing project: providing services to taxonomists for standard genome sequencing and annotation.</title>
        <authorList>
            <consortium name="The Broad Institute Genomics Platform"/>
            <consortium name="The Broad Institute Genome Sequencing Center for Infectious Disease"/>
            <person name="Wu L."/>
            <person name="Ma J."/>
        </authorList>
    </citation>
    <scope>NUCLEOTIDE SEQUENCE [LARGE SCALE GENOMIC DNA]</scope>
    <source>
        <strain evidence="6">ICMP 19430</strain>
    </source>
</reference>
<organism evidence="5 6">
    <name type="scientific">Rhodococcus daqingensis</name>
    <dbReference type="NCBI Taxonomy" id="2479363"/>
    <lineage>
        <taxon>Bacteria</taxon>
        <taxon>Bacillati</taxon>
        <taxon>Actinomycetota</taxon>
        <taxon>Actinomycetes</taxon>
        <taxon>Mycobacteriales</taxon>
        <taxon>Nocardiaceae</taxon>
        <taxon>Rhodococcus</taxon>
    </lineage>
</organism>
<evidence type="ECO:0000313" key="6">
    <source>
        <dbReference type="Proteomes" id="UP001596484"/>
    </source>
</evidence>
<evidence type="ECO:0000256" key="2">
    <source>
        <dbReference type="ARBA" id="ARBA00006411"/>
    </source>
</evidence>
<keyword evidence="4" id="KW-0143">Chaperone</keyword>
<evidence type="ECO:0000313" key="5">
    <source>
        <dbReference type="EMBL" id="MFC7447110.1"/>
    </source>
</evidence>
<comment type="similarity">
    <text evidence="2">Belongs to the EspG family.</text>
</comment>
<name>A0ABW2RTE7_9NOCA</name>